<dbReference type="AlphaFoldDB" id="A0AA94HQY2"/>
<dbReference type="InterPro" id="IPR006094">
    <property type="entry name" value="Oxid_FAD_bind_N"/>
</dbReference>
<sequence>MREIASPQLAQRTTLHLGGTAIAELILEGPEDIVPLSRRLRALGGTPVVLGAGSNILAQDGDLPLVLIRPLFMQGPEVIGEKEGRVLVRAGAGMPLPRLLRFCAEQGLAGLEGLVGIPGTVGGAVAMNAGSFGVEVCEKIENLQIVDADGVRAVASCALQYAYRSLCIDEKKNDFIVLEATFGLTRAARDGITNRMRHNFFEKKSKQPVTAWSAGCVFKNPSAELPAGKLLDQAGFKGKKMGGMAFSTLHANFMINEGRGSAKAALALLQEARETVRERFGVVLEPEVRIIPCLFP</sequence>
<keyword evidence="11 19" id="KW-0521">NADP</keyword>
<evidence type="ECO:0000313" key="21">
    <source>
        <dbReference type="EMBL" id="SFW23764.1"/>
    </source>
</evidence>
<dbReference type="Gene3D" id="3.90.78.10">
    <property type="entry name" value="UDP-N-acetylenolpyruvoylglucosamine reductase, C-terminal domain"/>
    <property type="match status" value="1"/>
</dbReference>
<evidence type="ECO:0000256" key="8">
    <source>
        <dbReference type="ARBA" id="ARBA00022618"/>
    </source>
</evidence>
<evidence type="ECO:0000256" key="6">
    <source>
        <dbReference type="ARBA" id="ARBA00015188"/>
    </source>
</evidence>
<keyword evidence="15 19" id="KW-0131">Cell cycle</keyword>
<gene>
    <name evidence="19" type="primary">murB</name>
    <name evidence="21" type="ORF">SAMN02910291_00514</name>
</gene>
<dbReference type="GO" id="GO:0008762">
    <property type="term" value="F:UDP-N-acetylmuramate dehydrogenase activity"/>
    <property type="evidence" value="ECO:0007669"/>
    <property type="project" value="UniProtKB-UniRule"/>
</dbReference>
<dbReference type="RefSeq" id="WP_012624745.1">
    <property type="nucleotide sequence ID" value="NZ_FPIW01000005.1"/>
</dbReference>
<dbReference type="InterPro" id="IPR016167">
    <property type="entry name" value="FAD-bd_PCMH_sub1"/>
</dbReference>
<evidence type="ECO:0000256" key="12">
    <source>
        <dbReference type="ARBA" id="ARBA00022960"/>
    </source>
</evidence>
<dbReference type="Pfam" id="PF01565">
    <property type="entry name" value="FAD_binding_4"/>
    <property type="match status" value="1"/>
</dbReference>
<dbReference type="HAMAP" id="MF_00037">
    <property type="entry name" value="MurB"/>
    <property type="match status" value="1"/>
</dbReference>
<dbReference type="PANTHER" id="PTHR21071:SF4">
    <property type="entry name" value="UDP-N-ACETYLENOLPYRUVOYLGLUCOSAMINE REDUCTASE"/>
    <property type="match status" value="1"/>
</dbReference>
<comment type="subcellular location">
    <subcellularLocation>
        <location evidence="3 19">Cytoplasm</location>
    </subcellularLocation>
</comment>
<keyword evidence="10 19" id="KW-0274">FAD</keyword>
<dbReference type="GO" id="GO:0071555">
    <property type="term" value="P:cell wall organization"/>
    <property type="evidence" value="ECO:0007669"/>
    <property type="project" value="UniProtKB-KW"/>
</dbReference>
<feature type="active site" evidence="19">
    <location>
        <position position="164"/>
    </location>
</feature>
<organism evidence="21 22">
    <name type="scientific">Desulfovibrio desulfuricans</name>
    <dbReference type="NCBI Taxonomy" id="876"/>
    <lineage>
        <taxon>Bacteria</taxon>
        <taxon>Pseudomonadati</taxon>
        <taxon>Thermodesulfobacteriota</taxon>
        <taxon>Desulfovibrionia</taxon>
        <taxon>Desulfovibrionales</taxon>
        <taxon>Desulfovibrionaceae</taxon>
        <taxon>Desulfovibrio</taxon>
    </lineage>
</organism>
<comment type="function">
    <text evidence="2 19">Cell wall formation.</text>
</comment>
<dbReference type="GO" id="GO:0008360">
    <property type="term" value="P:regulation of cell shape"/>
    <property type="evidence" value="ECO:0007669"/>
    <property type="project" value="UniProtKB-KW"/>
</dbReference>
<comment type="cofactor">
    <cofactor evidence="1 19">
        <name>FAD</name>
        <dbReference type="ChEBI" id="CHEBI:57692"/>
    </cofactor>
</comment>
<dbReference type="Proteomes" id="UP000182680">
    <property type="component" value="Unassembled WGS sequence"/>
</dbReference>
<feature type="domain" description="FAD-binding PCMH-type" evidence="20">
    <location>
        <begin position="17"/>
        <end position="187"/>
    </location>
</feature>
<evidence type="ECO:0000256" key="3">
    <source>
        <dbReference type="ARBA" id="ARBA00004496"/>
    </source>
</evidence>
<feature type="active site" evidence="19">
    <location>
        <position position="287"/>
    </location>
</feature>
<evidence type="ECO:0000256" key="17">
    <source>
        <dbReference type="ARBA" id="ARBA00031026"/>
    </source>
</evidence>
<comment type="catalytic activity">
    <reaction evidence="18 19">
        <text>UDP-N-acetyl-alpha-D-muramate + NADP(+) = UDP-N-acetyl-3-O-(1-carboxyvinyl)-alpha-D-glucosamine + NADPH + H(+)</text>
        <dbReference type="Rhea" id="RHEA:12248"/>
        <dbReference type="ChEBI" id="CHEBI:15378"/>
        <dbReference type="ChEBI" id="CHEBI:57783"/>
        <dbReference type="ChEBI" id="CHEBI:58349"/>
        <dbReference type="ChEBI" id="CHEBI:68483"/>
        <dbReference type="ChEBI" id="CHEBI:70757"/>
        <dbReference type="EC" id="1.3.1.98"/>
    </reaction>
</comment>
<dbReference type="OMA" id="APLTWFR"/>
<dbReference type="GO" id="GO:0071949">
    <property type="term" value="F:FAD binding"/>
    <property type="evidence" value="ECO:0007669"/>
    <property type="project" value="InterPro"/>
</dbReference>
<evidence type="ECO:0000256" key="10">
    <source>
        <dbReference type="ARBA" id="ARBA00022827"/>
    </source>
</evidence>
<reference evidence="22" key="1">
    <citation type="submission" date="2016-11" db="EMBL/GenBank/DDBJ databases">
        <authorList>
            <person name="Jaros S."/>
            <person name="Januszkiewicz K."/>
            <person name="Wedrychowicz H."/>
        </authorList>
    </citation>
    <scope>NUCLEOTIDE SEQUENCE [LARGE SCALE GENOMIC DNA]</scope>
    <source>
        <strain evidence="22">DSM 7057</strain>
    </source>
</reference>
<evidence type="ECO:0000313" key="22">
    <source>
        <dbReference type="Proteomes" id="UP000182680"/>
    </source>
</evidence>
<evidence type="ECO:0000256" key="2">
    <source>
        <dbReference type="ARBA" id="ARBA00003921"/>
    </source>
</evidence>
<evidence type="ECO:0000256" key="1">
    <source>
        <dbReference type="ARBA" id="ARBA00001974"/>
    </source>
</evidence>
<dbReference type="PANTHER" id="PTHR21071">
    <property type="entry name" value="UDP-N-ACETYLENOLPYRUVOYLGLUCOSAMINE REDUCTASE"/>
    <property type="match status" value="1"/>
</dbReference>
<comment type="similarity">
    <text evidence="19">Belongs to the MurB family.</text>
</comment>
<evidence type="ECO:0000256" key="11">
    <source>
        <dbReference type="ARBA" id="ARBA00022857"/>
    </source>
</evidence>
<dbReference type="Pfam" id="PF02873">
    <property type="entry name" value="MurB_C"/>
    <property type="match status" value="1"/>
</dbReference>
<dbReference type="GO" id="GO:0005829">
    <property type="term" value="C:cytosol"/>
    <property type="evidence" value="ECO:0007669"/>
    <property type="project" value="TreeGrafter"/>
</dbReference>
<evidence type="ECO:0000256" key="4">
    <source>
        <dbReference type="ARBA" id="ARBA00004752"/>
    </source>
</evidence>
<dbReference type="EMBL" id="FPIW01000005">
    <property type="protein sequence ID" value="SFW23764.1"/>
    <property type="molecule type" value="Genomic_DNA"/>
</dbReference>
<keyword evidence="12 19" id="KW-0133">Cell shape</keyword>
<comment type="caution">
    <text evidence="21">The sequence shown here is derived from an EMBL/GenBank/DDBJ whole genome shotgun (WGS) entry which is preliminary data.</text>
</comment>
<evidence type="ECO:0000256" key="9">
    <source>
        <dbReference type="ARBA" id="ARBA00022630"/>
    </source>
</evidence>
<evidence type="ECO:0000256" key="7">
    <source>
        <dbReference type="ARBA" id="ARBA00022490"/>
    </source>
</evidence>
<dbReference type="InterPro" id="IPR003170">
    <property type="entry name" value="MurB"/>
</dbReference>
<evidence type="ECO:0000256" key="5">
    <source>
        <dbReference type="ARBA" id="ARBA00012518"/>
    </source>
</evidence>
<evidence type="ECO:0000256" key="13">
    <source>
        <dbReference type="ARBA" id="ARBA00022984"/>
    </source>
</evidence>
<keyword evidence="13 19" id="KW-0573">Peptidoglycan synthesis</keyword>
<name>A0AA94HQY2_DESDE</name>
<dbReference type="Gene3D" id="3.30.465.10">
    <property type="match status" value="1"/>
</dbReference>
<dbReference type="EC" id="1.3.1.98" evidence="5 19"/>
<dbReference type="InterPro" id="IPR036635">
    <property type="entry name" value="MurB_C_sf"/>
</dbReference>
<dbReference type="GO" id="GO:0009252">
    <property type="term" value="P:peptidoglycan biosynthetic process"/>
    <property type="evidence" value="ECO:0007669"/>
    <property type="project" value="UniProtKB-UniRule"/>
</dbReference>
<dbReference type="Gene3D" id="3.30.43.10">
    <property type="entry name" value="Uridine Diphospho-n-acetylenolpyruvylglucosamine Reductase, domain 2"/>
    <property type="match status" value="1"/>
</dbReference>
<evidence type="ECO:0000256" key="15">
    <source>
        <dbReference type="ARBA" id="ARBA00023306"/>
    </source>
</evidence>
<feature type="active site" description="Proton donor" evidence="19">
    <location>
        <position position="216"/>
    </location>
</feature>
<dbReference type="GO" id="GO:0051301">
    <property type="term" value="P:cell division"/>
    <property type="evidence" value="ECO:0007669"/>
    <property type="project" value="UniProtKB-KW"/>
</dbReference>
<keyword evidence="9 19" id="KW-0285">Flavoprotein</keyword>
<dbReference type="SUPFAM" id="SSF56176">
    <property type="entry name" value="FAD-binding/transporter-associated domain-like"/>
    <property type="match status" value="1"/>
</dbReference>
<accession>A0AA94HQY2</accession>
<evidence type="ECO:0000256" key="19">
    <source>
        <dbReference type="HAMAP-Rule" id="MF_00037"/>
    </source>
</evidence>
<comment type="pathway">
    <text evidence="4 19">Cell wall biogenesis; peptidoglycan biosynthesis.</text>
</comment>
<dbReference type="InterPro" id="IPR036318">
    <property type="entry name" value="FAD-bd_PCMH-like_sf"/>
</dbReference>
<dbReference type="InterPro" id="IPR016166">
    <property type="entry name" value="FAD-bd_PCMH"/>
</dbReference>
<evidence type="ECO:0000259" key="20">
    <source>
        <dbReference type="PROSITE" id="PS51387"/>
    </source>
</evidence>
<proteinExistence type="inferred from homology"/>
<keyword evidence="14 19" id="KW-0560">Oxidoreductase</keyword>
<dbReference type="PROSITE" id="PS51387">
    <property type="entry name" value="FAD_PCMH"/>
    <property type="match status" value="1"/>
</dbReference>
<keyword evidence="7 19" id="KW-0963">Cytoplasm</keyword>
<evidence type="ECO:0000256" key="18">
    <source>
        <dbReference type="ARBA" id="ARBA00048914"/>
    </source>
</evidence>
<dbReference type="InterPro" id="IPR011601">
    <property type="entry name" value="MurB_C"/>
</dbReference>
<dbReference type="SUPFAM" id="SSF56194">
    <property type="entry name" value="Uridine diphospho-N-Acetylenolpyruvylglucosamine reductase, MurB, C-terminal domain"/>
    <property type="match status" value="1"/>
</dbReference>
<keyword evidence="16 19" id="KW-0961">Cell wall biogenesis/degradation</keyword>
<protein>
    <recommendedName>
        <fullName evidence="6 19">UDP-N-acetylenolpyruvoylglucosamine reductase</fullName>
        <ecNumber evidence="5 19">1.3.1.98</ecNumber>
    </recommendedName>
    <alternativeName>
        <fullName evidence="17 19">UDP-N-acetylmuramate dehydrogenase</fullName>
    </alternativeName>
</protein>
<dbReference type="NCBIfam" id="TIGR00179">
    <property type="entry name" value="murB"/>
    <property type="match status" value="1"/>
</dbReference>
<evidence type="ECO:0000256" key="14">
    <source>
        <dbReference type="ARBA" id="ARBA00023002"/>
    </source>
</evidence>
<keyword evidence="8 19" id="KW-0132">Cell division</keyword>
<evidence type="ECO:0000256" key="16">
    <source>
        <dbReference type="ARBA" id="ARBA00023316"/>
    </source>
</evidence>
<dbReference type="InterPro" id="IPR016169">
    <property type="entry name" value="FAD-bd_PCMH_sub2"/>
</dbReference>